<keyword evidence="7" id="KW-1133">Transmembrane helix</keyword>
<accession>A0AAC9B3B8</accession>
<organism evidence="9 10">
    <name type="scientific">Pediococcus damnosus</name>
    <dbReference type="NCBI Taxonomy" id="51663"/>
    <lineage>
        <taxon>Bacteria</taxon>
        <taxon>Bacillati</taxon>
        <taxon>Bacillota</taxon>
        <taxon>Bacilli</taxon>
        <taxon>Lactobacillales</taxon>
        <taxon>Lactobacillaceae</taxon>
        <taxon>Pediococcus</taxon>
    </lineage>
</organism>
<name>A0AAC9B3B8_9LACO</name>
<evidence type="ECO:0000256" key="5">
    <source>
        <dbReference type="ARBA" id="ARBA00023088"/>
    </source>
</evidence>
<keyword evidence="2" id="KW-0964">Secreted</keyword>
<feature type="region of interest" description="Disordered" evidence="6">
    <location>
        <begin position="1"/>
        <end position="50"/>
    </location>
</feature>
<dbReference type="InterPro" id="IPR009459">
    <property type="entry name" value="MucBP_dom"/>
</dbReference>
<reference evidence="9 10" key="1">
    <citation type="journal article" date="2016" name="PLoS ONE">
        <title>The Identification of Novel Diagnostic Marker Genes for the Detection of Beer Spoiling Pediococcus damnosus Strains Using the BlAst Diagnostic Gene findEr.</title>
        <authorList>
            <person name="Behr J."/>
            <person name="Geissler A.J."/>
            <person name="Schmid J."/>
            <person name="Zehe A."/>
            <person name="Vogel R.F."/>
        </authorList>
    </citation>
    <scope>NUCLEOTIDE SEQUENCE [LARGE SCALE GENOMIC DNA]</scope>
    <source>
        <strain evidence="9 10">TMW 2.1533</strain>
    </source>
</reference>
<evidence type="ECO:0000256" key="2">
    <source>
        <dbReference type="ARBA" id="ARBA00022525"/>
    </source>
</evidence>
<dbReference type="Pfam" id="PF06458">
    <property type="entry name" value="MucBP"/>
    <property type="match status" value="6"/>
</dbReference>
<feature type="domain" description="Gram-positive cocci surface proteins LPxTG" evidence="8">
    <location>
        <begin position="1909"/>
        <end position="1945"/>
    </location>
</feature>
<evidence type="ECO:0000256" key="1">
    <source>
        <dbReference type="ARBA" id="ARBA00022512"/>
    </source>
</evidence>
<evidence type="ECO:0000256" key="3">
    <source>
        <dbReference type="ARBA" id="ARBA00022729"/>
    </source>
</evidence>
<feature type="compositionally biased region" description="Polar residues" evidence="6">
    <location>
        <begin position="1908"/>
        <end position="1917"/>
    </location>
</feature>
<dbReference type="Gene3D" id="3.10.20.320">
    <property type="entry name" value="Putative peptidoglycan bound protein (lpxtg motif)"/>
    <property type="match status" value="6"/>
</dbReference>
<keyword evidence="4" id="KW-0677">Repeat</keyword>
<keyword evidence="5" id="KW-0572">Peptidoglycan-anchor</keyword>
<protein>
    <submittedName>
        <fullName evidence="9">Internalin-like protein (LPXTG motif)</fullName>
    </submittedName>
</protein>
<dbReference type="InterPro" id="IPR019931">
    <property type="entry name" value="LPXTG_anchor"/>
</dbReference>
<feature type="transmembrane region" description="Helical" evidence="7">
    <location>
        <begin position="1920"/>
        <end position="1937"/>
    </location>
</feature>
<proteinExistence type="predicted"/>
<evidence type="ECO:0000313" key="9">
    <source>
        <dbReference type="EMBL" id="AMV63158.1"/>
    </source>
</evidence>
<evidence type="ECO:0000256" key="4">
    <source>
        <dbReference type="ARBA" id="ARBA00022737"/>
    </source>
</evidence>
<keyword evidence="7" id="KW-0812">Transmembrane</keyword>
<dbReference type="Gene3D" id="3.10.430.110">
    <property type="match status" value="3"/>
</dbReference>
<feature type="compositionally biased region" description="Polar residues" evidence="6">
    <location>
        <begin position="1864"/>
        <end position="1895"/>
    </location>
</feature>
<dbReference type="InterPro" id="IPR041277">
    <property type="entry name" value="MBG_Lactobacillales"/>
</dbReference>
<evidence type="ECO:0000256" key="6">
    <source>
        <dbReference type="SAM" id="MobiDB-lite"/>
    </source>
</evidence>
<dbReference type="Pfam" id="PF17883">
    <property type="entry name" value="MBG"/>
    <property type="match status" value="4"/>
</dbReference>
<keyword evidence="1" id="KW-0134">Cell wall</keyword>
<dbReference type="Pfam" id="PF00746">
    <property type="entry name" value="Gram_pos_anchor"/>
    <property type="match status" value="1"/>
</dbReference>
<evidence type="ECO:0000259" key="8">
    <source>
        <dbReference type="PROSITE" id="PS50847"/>
    </source>
</evidence>
<keyword evidence="7" id="KW-0472">Membrane</keyword>
<evidence type="ECO:0000313" key="10">
    <source>
        <dbReference type="Proteomes" id="UP000076405"/>
    </source>
</evidence>
<sequence length="1945" mass="200939">MKSLSTSTVSSSAVSSGSISSVANGSTSLASTAESSNATPSIGASNSDTSDLSLSAATSVAVSDENISISSTELTATDAVGNVVVIPDDTKQTAAPLMNVRARRTMVAAVSAASAGVKLSENSMGYGTSADGMTITFSFTGSANDVFTITIPANSSVYQLNKNFDTMSTGGTTTFVKNADGSTTITDTLSSTLTGTQSFSQTITLDQNSNYLGQPAPMTDIGTTTNTINYTINGTTQTPVLFTQTISPTASLSTPSRTYPTTAVGSVLPNTDYVYNISANEADGVLDNGSKSNQVNSAANFGGTTITIPVPSSFTFDSSLTNSLNGFTDGTTITQPDGKGGNVIITVPAGSGKQNYQTGTDFSYKIAGAYDVAQTASEQTLTASDPATLTQVINAAGDTITSTAADSWTETVLASRDSGEQSADMTAVGNSSSSSTKLLLDNDLTNDPTSLNTFVFSTESANSLTDAIITLNIANGLDATSIQVPSEGATTTSYLPGATSYAYTMTLADGTVEKGTVLAGGTLTPNDSSAIRTVTFTPNFLAAGATSGSIHGTSLLTLSGTGFIVYGTLSSTYDDGSSVNDGDQLASSIEVDINGTTTDTSSTQTVIYPKDTVATVTGYKHQTSEVVGATNAGSLSLAMSGNTGQTANEIYEPVYYFVIPSATTVTGVTNFPDGGVVYEFLADDGREVVKIDYTGTGVSVTTQDTYLIQIDLANNSDAMPGSYEYLMYVTSPETQLTNKTAVTDTSFTDGDANAVLMGDGKGTWTIAAVATLANASLAQGNQDLTAVQDGTSYIGGDQTLTFYDTVLNIVSSKTTNAVSLINLPMVGDSQGSGYTFDLTGPIALPSTYTTGDALTATVLYSTSQQAPGDTVSTAGYMTAEQVSGNWSSVCSIIIEFNAIPSNASTGRIAITGTTTDFNNQAGKTGYLQTAFYADGYVPAISGTDSAAKITILNAPTVALNKQSFTYDGTTNASYASGLVATITLTDGTTQTLSLGSKDITVTNDGKTVNTYTYGLSAIGLSAVQAIIGTTTSLGDPDTTGMINITPYETKALLNNVKISYDGTTKASEAVGLTATMTIATADGATKVVDLNSDDINVISDGVSVNDYVYTLTTTGLAKVQEVVGNNYTVNDNNVTGKISITAGSAAADLTGNEFTYDGTKKASDATGLVATVTLTSGKKTTVDLDSSDITISSGSDSANAGSYTFTLNDNGLAKVQAKIGNGYTVSQGSTGTIIIDKAPVTITAPTVSKSYDGKPYSDDLTASVEGKPTDGADLVYSLTDVSQDVDQGTYPIDVTAVATDNPNYTVSVVAGSLTIKAANASVVLNPGGFAYDGTTKASEADNLTATVNGQTVNLTSSDITVTNDGTASGDYTYSLFPAGLAKVQTAVGNNYTVSDKDVTGTITITPVPANVTFKFVDEQGNTIKADQTLNGNVGDAYDFAAPTIAGYAFASSDQPLSGTITSDNTITLVYKSGTVAQETSAKVTFKFIDEQGKTIKSDEILNSYVGNAYDLTAPTITGYAFVSSDQPLNGKITGDNTITLVYKHGQVAQETPAKVMFKFVDEQGNMIKAGQTLNGYVGNAYDLTAPTIAGYAFVSSDQPLSGTITGDDTITLVYKHGQVAEETPAKVTFKFVDEQGNTIKSDEVLNGYVGNAYDLTAPMIAGYAFVSSDQPLSGKITGDDTITLVYKSGTVAEETPAKVTFKFVDEQGNTIKSDEVLNGYVGNAYDLTAPTIAGYAFASSDQPLNGKITGDNTITLVYKHGQVAEETPAKVTFKFVDEQGNTIKTDQILNGYVGNAYNLMAPTISGYTFLNADGSLSGTITGNETITLVYKAKTSSPNPGGNGGDDTETIPGKTPTDSGKHEGTNTVPSQKSNGSVEKASFSTSSQTNLSANTQTRKTRYHAKAQAKQLPQTGESQRNPLAVIGMSLMAMIFGLFGIKRKKHEQE</sequence>
<dbReference type="NCBIfam" id="TIGR01167">
    <property type="entry name" value="LPXTG_anchor"/>
    <property type="match status" value="1"/>
</dbReference>
<feature type="compositionally biased region" description="Polar residues" evidence="6">
    <location>
        <begin position="29"/>
        <end position="43"/>
    </location>
</feature>
<evidence type="ECO:0000256" key="7">
    <source>
        <dbReference type="SAM" id="Phobius"/>
    </source>
</evidence>
<gene>
    <name evidence="9" type="ORF">ADU70_1686</name>
</gene>
<dbReference type="Proteomes" id="UP000076405">
    <property type="component" value="Chromosome"/>
</dbReference>
<dbReference type="PROSITE" id="PS50847">
    <property type="entry name" value="GRAM_POS_ANCHORING"/>
    <property type="match status" value="1"/>
</dbReference>
<feature type="region of interest" description="Disordered" evidence="6">
    <location>
        <begin position="1832"/>
        <end position="1917"/>
    </location>
</feature>
<feature type="compositionally biased region" description="Low complexity" evidence="6">
    <location>
        <begin position="1"/>
        <end position="28"/>
    </location>
</feature>
<keyword evidence="3" id="KW-0732">Signal</keyword>
<dbReference type="EMBL" id="CP012275">
    <property type="protein sequence ID" value="AMV63158.1"/>
    <property type="molecule type" value="Genomic_DNA"/>
</dbReference>